<dbReference type="InterPro" id="IPR050499">
    <property type="entry name" value="PEP-utilizing_PTS_enzyme"/>
</dbReference>
<dbReference type="Pfam" id="PF02896">
    <property type="entry name" value="PEP-utilizers_C"/>
    <property type="match status" value="1"/>
</dbReference>
<evidence type="ECO:0000256" key="7">
    <source>
        <dbReference type="ARBA" id="ARBA00022448"/>
    </source>
</evidence>
<dbReference type="Gene3D" id="1.10.274.10">
    <property type="entry name" value="PtsI, HPr-binding domain"/>
    <property type="match status" value="1"/>
</dbReference>
<dbReference type="InterPro" id="IPR023151">
    <property type="entry name" value="PEP_util_CS"/>
</dbReference>
<dbReference type="InterPro" id="IPR006318">
    <property type="entry name" value="PTS_EI-like"/>
</dbReference>
<dbReference type="PROSITE" id="PS00742">
    <property type="entry name" value="PEP_ENZYMES_2"/>
    <property type="match status" value="1"/>
</dbReference>
<dbReference type="Gene3D" id="3.20.20.60">
    <property type="entry name" value="Phosphoenolpyruvate-binding domains"/>
    <property type="match status" value="1"/>
</dbReference>
<dbReference type="InterPro" id="IPR018274">
    <property type="entry name" value="PEP_util_AS"/>
</dbReference>
<comment type="caution">
    <text evidence="20">The sequence shown here is derived from an EMBL/GenBank/DDBJ whole genome shotgun (WGS) entry which is preliminary data.</text>
</comment>
<dbReference type="InterPro" id="IPR008279">
    <property type="entry name" value="PEP-util_enz_mobile_dom"/>
</dbReference>
<dbReference type="InterPro" id="IPR040442">
    <property type="entry name" value="Pyrv_kinase-like_dom_sf"/>
</dbReference>
<comment type="catalytic activity">
    <reaction evidence="1 16">
        <text>L-histidyl-[protein] + phosphoenolpyruvate = N(pros)-phospho-L-histidyl-[protein] + pyruvate</text>
        <dbReference type="Rhea" id="RHEA:23880"/>
        <dbReference type="Rhea" id="RHEA-COMP:9745"/>
        <dbReference type="Rhea" id="RHEA-COMP:9746"/>
        <dbReference type="ChEBI" id="CHEBI:15361"/>
        <dbReference type="ChEBI" id="CHEBI:29979"/>
        <dbReference type="ChEBI" id="CHEBI:58702"/>
        <dbReference type="ChEBI" id="CHEBI:64837"/>
        <dbReference type="EC" id="2.7.3.9"/>
    </reaction>
</comment>
<dbReference type="PIRSF" id="PIRSF000732">
    <property type="entry name" value="PTS_enzyme_I"/>
    <property type="match status" value="1"/>
</dbReference>
<dbReference type="NCBIfam" id="TIGR01417">
    <property type="entry name" value="PTS_I_fam"/>
    <property type="match status" value="1"/>
</dbReference>
<evidence type="ECO:0000256" key="13">
    <source>
        <dbReference type="ARBA" id="ARBA00022777"/>
    </source>
</evidence>
<keyword evidence="7 16" id="KW-0813">Transport</keyword>
<keyword evidence="14 16" id="KW-0460">Magnesium</keyword>
<evidence type="ECO:0000256" key="12">
    <source>
        <dbReference type="ARBA" id="ARBA00022723"/>
    </source>
</evidence>
<dbReference type="SUPFAM" id="SSF52009">
    <property type="entry name" value="Phosphohistidine domain"/>
    <property type="match status" value="1"/>
</dbReference>
<keyword evidence="9 16" id="KW-0762">Sugar transport</keyword>
<evidence type="ECO:0000256" key="16">
    <source>
        <dbReference type="PIRNR" id="PIRNR000732"/>
    </source>
</evidence>
<evidence type="ECO:0000256" key="2">
    <source>
        <dbReference type="ARBA" id="ARBA00001946"/>
    </source>
</evidence>
<dbReference type="InterPro" id="IPR024692">
    <property type="entry name" value="PTS_EI"/>
</dbReference>
<dbReference type="PANTHER" id="PTHR46244">
    <property type="entry name" value="PHOSPHOENOLPYRUVATE-PROTEIN PHOSPHOTRANSFERASE"/>
    <property type="match status" value="1"/>
</dbReference>
<dbReference type="InterPro" id="IPR008731">
    <property type="entry name" value="PTS_EIN"/>
</dbReference>
<sequence>MSVTGIVVSSGIAFGQALHLNLHHQKIDYRLIPQTKVAAEISTLNKAFKQQTQYLHQCLQLLETGSEHFELIEADLMILEDDDLIEEIAQAIRQLQISAAVAIERIFSHQSSELAQLDDPYLANRAQDILCLASRLIARLNGAQHLDLSQLKVDTVIFAHDLTPAEFAMLPLEHISGLVLETGGITSHTAILARSAGIPAVLSCKYDAKQIANGTPVVLNALQGEVIIAPTQEVNSQLEELKQQDEQRKKQLLTLRDLPVQTKDGHKVALLANVGSLNEISHLADVGAEGIGLFRTEFMLMNTQTLPDEKTQYQFYSDSLHLMSGKVFTIRTLDVGADKELPCLPSIIEDNPALGLRGVRYSLANPELFMTQVKAILRAANHGPVRLMFPMINQVEELEQLFSYIEQCKAKLIEEEKGFGELSYGIVVETPAAVLNLASMLPYLDFISIGTNDLSQYTMAADRSNPSLTMQYPSLSPAVLQLVKNTIELAKSHKITVSLCGELASSPKVAPLLVGMGIDELSVNLSSILEVKSALRDISYQKCLALSKHALTLTRINELDDYLNGQYS</sequence>
<dbReference type="InterPro" id="IPR036618">
    <property type="entry name" value="PtsI_HPr-bd_sf"/>
</dbReference>
<evidence type="ECO:0000256" key="3">
    <source>
        <dbReference type="ARBA" id="ARBA00004496"/>
    </source>
</evidence>
<name>A0ABQ4PLC7_9GAMM</name>
<accession>A0ABQ4PLC7</accession>
<dbReference type="Pfam" id="PF00391">
    <property type="entry name" value="PEP-utilizers"/>
    <property type="match status" value="1"/>
</dbReference>
<evidence type="ECO:0000256" key="9">
    <source>
        <dbReference type="ARBA" id="ARBA00022597"/>
    </source>
</evidence>
<dbReference type="Gene3D" id="3.50.30.10">
    <property type="entry name" value="Phosphohistidine domain"/>
    <property type="match status" value="1"/>
</dbReference>
<evidence type="ECO:0000256" key="11">
    <source>
        <dbReference type="ARBA" id="ARBA00022683"/>
    </source>
</evidence>
<protein>
    <recommendedName>
        <fullName evidence="6 16">Phosphoenolpyruvate-protein phosphotransferase</fullName>
        <ecNumber evidence="5 16">2.7.3.9</ecNumber>
    </recommendedName>
    <alternativeName>
        <fullName evidence="15 16">Phosphotransferase system, enzyme I</fullName>
    </alternativeName>
</protein>
<evidence type="ECO:0000256" key="4">
    <source>
        <dbReference type="ARBA" id="ARBA00007837"/>
    </source>
</evidence>
<evidence type="ECO:0000259" key="17">
    <source>
        <dbReference type="Pfam" id="PF00391"/>
    </source>
</evidence>
<comment type="subcellular location">
    <subcellularLocation>
        <location evidence="3 16">Cytoplasm</location>
    </subcellularLocation>
</comment>
<dbReference type="EC" id="2.7.3.9" evidence="5 16"/>
<keyword evidence="10 16" id="KW-0808">Transferase</keyword>
<dbReference type="PRINTS" id="PR01736">
    <property type="entry name" value="PHPHTRNFRASE"/>
</dbReference>
<evidence type="ECO:0000256" key="14">
    <source>
        <dbReference type="ARBA" id="ARBA00022842"/>
    </source>
</evidence>
<comment type="similarity">
    <text evidence="4 16">Belongs to the PEP-utilizing enzyme family.</text>
</comment>
<keyword evidence="21" id="KW-1185">Reference proteome</keyword>
<proteinExistence type="inferred from homology"/>
<keyword evidence="12 16" id="KW-0479">Metal-binding</keyword>
<keyword evidence="13 16" id="KW-0418">Kinase</keyword>
<evidence type="ECO:0000256" key="6">
    <source>
        <dbReference type="ARBA" id="ARBA00016544"/>
    </source>
</evidence>
<feature type="domain" description="PEP-utilising enzyme mobile" evidence="17">
    <location>
        <begin position="154"/>
        <end position="224"/>
    </location>
</feature>
<evidence type="ECO:0000256" key="5">
    <source>
        <dbReference type="ARBA" id="ARBA00012232"/>
    </source>
</evidence>
<dbReference type="SUPFAM" id="SSF47831">
    <property type="entry name" value="Enzyme I of the PEP:sugar phosphotransferase system HPr-binding (sub)domain"/>
    <property type="match status" value="1"/>
</dbReference>
<reference evidence="20" key="1">
    <citation type="submission" date="2021-05" db="EMBL/GenBank/DDBJ databases">
        <title>Molecular characterization for Shewanella algae harboring chromosomal blaOXA-55-like strains isolated from clinical and environment sample.</title>
        <authorList>
            <person name="Ohama Y."/>
            <person name="Aoki K."/>
            <person name="Harada S."/>
            <person name="Moriya K."/>
            <person name="Ishii Y."/>
            <person name="Tateda K."/>
        </authorList>
    </citation>
    <scope>NUCLEOTIDE SEQUENCE</scope>
    <source>
        <strain evidence="20">JCM 11563</strain>
    </source>
</reference>
<dbReference type="InterPro" id="IPR000121">
    <property type="entry name" value="PEP_util_C"/>
</dbReference>
<dbReference type="EMBL" id="BPEY01000054">
    <property type="protein sequence ID" value="GIU48119.1"/>
    <property type="molecule type" value="Genomic_DNA"/>
</dbReference>
<organism evidence="20 21">
    <name type="scientific">Shewanella sairae</name>
    <dbReference type="NCBI Taxonomy" id="190310"/>
    <lineage>
        <taxon>Bacteria</taxon>
        <taxon>Pseudomonadati</taxon>
        <taxon>Pseudomonadota</taxon>
        <taxon>Gammaproteobacteria</taxon>
        <taxon>Alteromonadales</taxon>
        <taxon>Shewanellaceae</taxon>
        <taxon>Shewanella</taxon>
    </lineage>
</organism>
<dbReference type="InterPro" id="IPR036637">
    <property type="entry name" value="Phosphohistidine_dom_sf"/>
</dbReference>
<keyword evidence="8 16" id="KW-0963">Cytoplasm</keyword>
<feature type="domain" description="Phosphotransferase system enzyme I N-terminal" evidence="19">
    <location>
        <begin position="4"/>
        <end position="125"/>
    </location>
</feature>
<evidence type="ECO:0000313" key="20">
    <source>
        <dbReference type="EMBL" id="GIU48119.1"/>
    </source>
</evidence>
<keyword evidence="11 16" id="KW-0598">Phosphotransferase system</keyword>
<dbReference type="RefSeq" id="WP_220781864.1">
    <property type="nucleotide sequence ID" value="NZ_BPEY01000054.1"/>
</dbReference>
<evidence type="ECO:0000256" key="8">
    <source>
        <dbReference type="ARBA" id="ARBA00022490"/>
    </source>
</evidence>
<evidence type="ECO:0000256" key="10">
    <source>
        <dbReference type="ARBA" id="ARBA00022679"/>
    </source>
</evidence>
<dbReference type="SUPFAM" id="SSF51621">
    <property type="entry name" value="Phosphoenolpyruvate/pyruvate domain"/>
    <property type="match status" value="1"/>
</dbReference>
<dbReference type="PROSITE" id="PS00370">
    <property type="entry name" value="PEP_ENZYMES_PHOS_SITE"/>
    <property type="match status" value="1"/>
</dbReference>
<comment type="cofactor">
    <cofactor evidence="2 16">
        <name>Mg(2+)</name>
        <dbReference type="ChEBI" id="CHEBI:18420"/>
    </cofactor>
</comment>
<dbReference type="InterPro" id="IPR015813">
    <property type="entry name" value="Pyrv/PenolPyrv_kinase-like_dom"/>
</dbReference>
<feature type="domain" description="PEP-utilising enzyme C-terminal" evidence="18">
    <location>
        <begin position="251"/>
        <end position="538"/>
    </location>
</feature>
<evidence type="ECO:0000256" key="15">
    <source>
        <dbReference type="ARBA" id="ARBA00033235"/>
    </source>
</evidence>
<evidence type="ECO:0000256" key="1">
    <source>
        <dbReference type="ARBA" id="ARBA00000683"/>
    </source>
</evidence>
<evidence type="ECO:0000259" key="19">
    <source>
        <dbReference type="Pfam" id="PF05524"/>
    </source>
</evidence>
<dbReference type="Proteomes" id="UP000887104">
    <property type="component" value="Unassembled WGS sequence"/>
</dbReference>
<gene>
    <name evidence="20" type="primary">ptsI</name>
    <name evidence="20" type="ORF">TUM4438_28820</name>
</gene>
<comment type="function">
    <text evidence="16">General (non sugar-specific) component of the phosphoenolpyruvate-dependent sugar phosphotransferase system (sugar PTS). This major carbohydrate active-transport system catalyzes the phosphorylation of incoming sugar substrates concomitantly with their translocation across the cell membrane. Enzyme I transfers the phosphoryl group from phosphoenolpyruvate (PEP) to the phosphoryl carrier protein (HPr).</text>
</comment>
<evidence type="ECO:0000313" key="21">
    <source>
        <dbReference type="Proteomes" id="UP000887104"/>
    </source>
</evidence>
<dbReference type="PANTHER" id="PTHR46244:SF6">
    <property type="entry name" value="PHOSPHOENOLPYRUVATE-PROTEIN PHOSPHOTRANSFERASE"/>
    <property type="match status" value="1"/>
</dbReference>
<evidence type="ECO:0000259" key="18">
    <source>
        <dbReference type="Pfam" id="PF02896"/>
    </source>
</evidence>
<dbReference type="Pfam" id="PF05524">
    <property type="entry name" value="PEP-utilisers_N"/>
    <property type="match status" value="1"/>
</dbReference>